<feature type="transmembrane region" description="Helical" evidence="5">
    <location>
        <begin position="204"/>
        <end position="227"/>
    </location>
</feature>
<evidence type="ECO:0000256" key="3">
    <source>
        <dbReference type="ARBA" id="ARBA00022989"/>
    </source>
</evidence>
<feature type="transmembrane region" description="Helical" evidence="5">
    <location>
        <begin position="37"/>
        <end position="60"/>
    </location>
</feature>
<feature type="transmembrane region" description="Helical" evidence="5">
    <location>
        <begin position="290"/>
        <end position="310"/>
    </location>
</feature>
<keyword evidence="2 5" id="KW-0812">Transmembrane</keyword>
<sequence>MAYFEVAAGLILLLFSGDYLVRGAASLATRAGISKLIIGLTVVAFGTSAPEMVVGIDAVMSGAPTLALGNIVGSNIANILLVVGLPALLAPMTCDAPRLGRNLFIMLLATALFIALAFTGSIGRPQGFVLLVCFALFLIYSAMRAKVGGAAEITNCDEIPEKPDSYALATVLVLGGLVGISFGADLLVEGSVVIAREYGIKESVIGLTLVAIGTSLPELATALMAAIRRQCDVAVGNVIGSNIFNILAIMGISSMAGTIPVPQSFLNVDLWVMLGSALLLVPFCKNRSTVGKLSGLGMLVLYGIYMFYLVESGNATATIPFTS</sequence>
<name>A0ABV7D753_9PROT</name>
<evidence type="ECO:0000256" key="2">
    <source>
        <dbReference type="ARBA" id="ARBA00022692"/>
    </source>
</evidence>
<feature type="transmembrane region" description="Helical" evidence="5">
    <location>
        <begin position="166"/>
        <end position="184"/>
    </location>
</feature>
<reference evidence="8" key="1">
    <citation type="journal article" date="2019" name="Int. J. Syst. Evol. Microbiol.">
        <title>The Global Catalogue of Microorganisms (GCM) 10K type strain sequencing project: providing services to taxonomists for standard genome sequencing and annotation.</title>
        <authorList>
            <consortium name="The Broad Institute Genomics Platform"/>
            <consortium name="The Broad Institute Genome Sequencing Center for Infectious Disease"/>
            <person name="Wu L."/>
            <person name="Ma J."/>
        </authorList>
    </citation>
    <scope>NUCLEOTIDE SEQUENCE [LARGE SCALE GENOMIC DNA]</scope>
    <source>
        <strain evidence="8">KCTC 62164</strain>
    </source>
</reference>
<evidence type="ECO:0000259" key="6">
    <source>
        <dbReference type="Pfam" id="PF01699"/>
    </source>
</evidence>
<feature type="transmembrane region" description="Helical" evidence="5">
    <location>
        <begin position="239"/>
        <end position="259"/>
    </location>
</feature>
<feature type="transmembrane region" description="Helical" evidence="5">
    <location>
        <begin position="66"/>
        <end position="90"/>
    </location>
</feature>
<evidence type="ECO:0000256" key="1">
    <source>
        <dbReference type="ARBA" id="ARBA00004141"/>
    </source>
</evidence>
<evidence type="ECO:0000256" key="4">
    <source>
        <dbReference type="ARBA" id="ARBA00023136"/>
    </source>
</evidence>
<feature type="transmembrane region" description="Helical" evidence="5">
    <location>
        <begin position="128"/>
        <end position="145"/>
    </location>
</feature>
<proteinExistence type="predicted"/>
<dbReference type="InterPro" id="IPR004481">
    <property type="entry name" value="K/Na/Ca-exchanger"/>
</dbReference>
<comment type="caution">
    <text evidence="7">The sequence shown here is derived from an EMBL/GenBank/DDBJ whole genome shotgun (WGS) entry which is preliminary data.</text>
</comment>
<feature type="transmembrane region" description="Helical" evidence="5">
    <location>
        <begin position="265"/>
        <end position="283"/>
    </location>
</feature>
<keyword evidence="4 5" id="KW-0472">Membrane</keyword>
<feature type="transmembrane region" description="Helical" evidence="5">
    <location>
        <begin position="6"/>
        <end position="25"/>
    </location>
</feature>
<feature type="transmembrane region" description="Helical" evidence="5">
    <location>
        <begin position="102"/>
        <end position="122"/>
    </location>
</feature>
<feature type="domain" description="Sodium/calcium exchanger membrane region" evidence="6">
    <location>
        <begin position="169"/>
        <end position="309"/>
    </location>
</feature>
<dbReference type="PANTHER" id="PTHR10846:SF8">
    <property type="entry name" value="INNER MEMBRANE PROTEIN YRBG"/>
    <property type="match status" value="1"/>
</dbReference>
<dbReference type="EMBL" id="JBHRSL010000010">
    <property type="protein sequence ID" value="MFC3053048.1"/>
    <property type="molecule type" value="Genomic_DNA"/>
</dbReference>
<evidence type="ECO:0000256" key="5">
    <source>
        <dbReference type="SAM" id="Phobius"/>
    </source>
</evidence>
<dbReference type="InterPro" id="IPR004837">
    <property type="entry name" value="NaCa_Exmemb"/>
</dbReference>
<feature type="domain" description="Sodium/calcium exchanger membrane region" evidence="6">
    <location>
        <begin position="6"/>
        <end position="141"/>
    </location>
</feature>
<dbReference type="RefSeq" id="WP_194213236.1">
    <property type="nucleotide sequence ID" value="NZ_CP061205.1"/>
</dbReference>
<dbReference type="Proteomes" id="UP001595444">
    <property type="component" value="Unassembled WGS sequence"/>
</dbReference>
<comment type="subcellular location">
    <subcellularLocation>
        <location evidence="1">Membrane</location>
        <topology evidence="1">Multi-pass membrane protein</topology>
    </subcellularLocation>
</comment>
<organism evidence="7 8">
    <name type="scientific">Kordiimonas pumila</name>
    <dbReference type="NCBI Taxonomy" id="2161677"/>
    <lineage>
        <taxon>Bacteria</taxon>
        <taxon>Pseudomonadati</taxon>
        <taxon>Pseudomonadota</taxon>
        <taxon>Alphaproteobacteria</taxon>
        <taxon>Kordiimonadales</taxon>
        <taxon>Kordiimonadaceae</taxon>
        <taxon>Kordiimonas</taxon>
    </lineage>
</organism>
<dbReference type="NCBIfam" id="TIGR00367">
    <property type="entry name" value="calcium/sodium antiporter"/>
    <property type="match status" value="1"/>
</dbReference>
<accession>A0ABV7D753</accession>
<gene>
    <name evidence="7" type="ORF">ACFOKA_14125</name>
</gene>
<dbReference type="Gene3D" id="1.20.1420.30">
    <property type="entry name" value="NCX, central ion-binding region"/>
    <property type="match status" value="1"/>
</dbReference>
<dbReference type="InterPro" id="IPR044880">
    <property type="entry name" value="NCX_ion-bd_dom_sf"/>
</dbReference>
<protein>
    <submittedName>
        <fullName evidence="7">Calcium/sodium antiporter</fullName>
    </submittedName>
</protein>
<evidence type="ECO:0000313" key="8">
    <source>
        <dbReference type="Proteomes" id="UP001595444"/>
    </source>
</evidence>
<dbReference type="PANTHER" id="PTHR10846">
    <property type="entry name" value="SODIUM/POTASSIUM/CALCIUM EXCHANGER"/>
    <property type="match status" value="1"/>
</dbReference>
<keyword evidence="3 5" id="KW-1133">Transmembrane helix</keyword>
<keyword evidence="8" id="KW-1185">Reference proteome</keyword>
<evidence type="ECO:0000313" key="7">
    <source>
        <dbReference type="EMBL" id="MFC3053048.1"/>
    </source>
</evidence>
<dbReference type="Pfam" id="PF01699">
    <property type="entry name" value="Na_Ca_ex"/>
    <property type="match status" value="2"/>
</dbReference>